<feature type="transmembrane region" description="Helical" evidence="5">
    <location>
        <begin position="105"/>
        <end position="128"/>
    </location>
</feature>
<accession>A0A6P8HUV0</accession>
<evidence type="ECO:0000256" key="4">
    <source>
        <dbReference type="ARBA" id="ARBA00023136"/>
    </source>
</evidence>
<evidence type="ECO:0000256" key="3">
    <source>
        <dbReference type="ARBA" id="ARBA00022989"/>
    </source>
</evidence>
<reference evidence="7" key="1">
    <citation type="submission" date="2025-08" db="UniProtKB">
        <authorList>
            <consortium name="RefSeq"/>
        </authorList>
    </citation>
    <scope>IDENTIFICATION</scope>
    <source>
        <tissue evidence="7">Tentacle</tissue>
    </source>
</reference>
<dbReference type="GeneID" id="116295476"/>
<evidence type="ECO:0000256" key="2">
    <source>
        <dbReference type="ARBA" id="ARBA00022692"/>
    </source>
</evidence>
<dbReference type="RefSeq" id="XP_031559151.1">
    <property type="nucleotide sequence ID" value="XM_031703291.1"/>
</dbReference>
<dbReference type="Pfam" id="PF03208">
    <property type="entry name" value="PRA1"/>
    <property type="match status" value="1"/>
</dbReference>
<feature type="transmembrane region" description="Helical" evidence="5">
    <location>
        <begin position="165"/>
        <end position="183"/>
    </location>
</feature>
<dbReference type="Proteomes" id="UP000515163">
    <property type="component" value="Unplaced"/>
</dbReference>
<dbReference type="OrthoDB" id="10279278at2759"/>
<sequence length="222" mass="25366">MSSDLPPPYEEKPPERPCLDQDDGYYVKINHGTLYNVDTPLSNPTKHDLILQDQLKGVSTKDLNGSHIQFQFVQPVALRSLAKFFQLPKNVPSCDSVSNNFGYNLWYFQINYTILLVLMVLLAMQIINCQTFNLEIYLTVVFMAMVCVFNHVGCQARALGRKIQISEQLIAIFLVMTLCNGLLPEAFDFIFFFGAYLAFVFIHASIIQVRKSYQVKTVVYDI</sequence>
<feature type="transmembrane region" description="Helical" evidence="5">
    <location>
        <begin position="134"/>
        <end position="153"/>
    </location>
</feature>
<keyword evidence="6" id="KW-1185">Reference proteome</keyword>
<keyword evidence="3 5" id="KW-1133">Transmembrane helix</keyword>
<comment type="similarity">
    <text evidence="5">Belongs to the PRA1 family.</text>
</comment>
<gene>
    <name evidence="7" type="primary">LOC116295476</name>
</gene>
<dbReference type="KEGG" id="aten:116295476"/>
<organism evidence="6 7">
    <name type="scientific">Actinia tenebrosa</name>
    <name type="common">Australian red waratah sea anemone</name>
    <dbReference type="NCBI Taxonomy" id="6105"/>
    <lineage>
        <taxon>Eukaryota</taxon>
        <taxon>Metazoa</taxon>
        <taxon>Cnidaria</taxon>
        <taxon>Anthozoa</taxon>
        <taxon>Hexacorallia</taxon>
        <taxon>Actiniaria</taxon>
        <taxon>Actiniidae</taxon>
        <taxon>Actinia</taxon>
    </lineage>
</organism>
<name>A0A6P8HUV0_ACTTE</name>
<feature type="transmembrane region" description="Helical" evidence="5">
    <location>
        <begin position="189"/>
        <end position="207"/>
    </location>
</feature>
<proteinExistence type="inferred from homology"/>
<evidence type="ECO:0000256" key="5">
    <source>
        <dbReference type="RuleBase" id="RU363107"/>
    </source>
</evidence>
<protein>
    <recommendedName>
        <fullName evidence="5">PRA1 family protein</fullName>
    </recommendedName>
</protein>
<evidence type="ECO:0000256" key="1">
    <source>
        <dbReference type="ARBA" id="ARBA00004141"/>
    </source>
</evidence>
<dbReference type="AlphaFoldDB" id="A0A6P8HUV0"/>
<comment type="subcellular location">
    <subcellularLocation>
        <location evidence="1 5">Membrane</location>
        <topology evidence="1 5">Multi-pass membrane protein</topology>
    </subcellularLocation>
</comment>
<dbReference type="InParanoid" id="A0A6P8HUV0"/>
<keyword evidence="4 5" id="KW-0472">Membrane</keyword>
<evidence type="ECO:0000313" key="7">
    <source>
        <dbReference type="RefSeq" id="XP_031559151.1"/>
    </source>
</evidence>
<keyword evidence="2 5" id="KW-0812">Transmembrane</keyword>
<evidence type="ECO:0000313" key="6">
    <source>
        <dbReference type="Proteomes" id="UP000515163"/>
    </source>
</evidence>
<dbReference type="GO" id="GO:0016020">
    <property type="term" value="C:membrane"/>
    <property type="evidence" value="ECO:0007669"/>
    <property type="project" value="UniProtKB-SubCell"/>
</dbReference>
<dbReference type="InterPro" id="IPR004895">
    <property type="entry name" value="Prenylated_rab_accept_PRA1"/>
</dbReference>